<dbReference type="Proteomes" id="UP001472866">
    <property type="component" value="Chromosome 01"/>
</dbReference>
<dbReference type="PANTHER" id="PTHR43004:SF19">
    <property type="entry name" value="BINDING MONOOXYGENASE, PUTATIVE (JCVI)-RELATED"/>
    <property type="match status" value="1"/>
</dbReference>
<proteinExistence type="predicted"/>
<dbReference type="InterPro" id="IPR050641">
    <property type="entry name" value="RIFMO-like"/>
</dbReference>
<keyword evidence="3" id="KW-0274">FAD</keyword>
<dbReference type="Gene3D" id="3.40.30.120">
    <property type="match status" value="1"/>
</dbReference>
<feature type="domain" description="FAD-binding" evidence="4">
    <location>
        <begin position="11"/>
        <end position="359"/>
    </location>
</feature>
<keyword evidence="6" id="KW-1185">Reference proteome</keyword>
<dbReference type="SUPFAM" id="SSF51905">
    <property type="entry name" value="FAD/NAD(P)-binding domain"/>
    <property type="match status" value="1"/>
</dbReference>
<organism evidence="5 6">
    <name type="scientific">Chloropicon roscoffensis</name>
    <dbReference type="NCBI Taxonomy" id="1461544"/>
    <lineage>
        <taxon>Eukaryota</taxon>
        <taxon>Viridiplantae</taxon>
        <taxon>Chlorophyta</taxon>
        <taxon>Chloropicophyceae</taxon>
        <taxon>Chloropicales</taxon>
        <taxon>Chloropicaceae</taxon>
        <taxon>Chloropicon</taxon>
    </lineage>
</organism>
<accession>A0AAX4NXK2</accession>
<dbReference type="GO" id="GO:0016709">
    <property type="term" value="F:oxidoreductase activity, acting on paired donors, with incorporation or reduction of molecular oxygen, NAD(P)H as one donor, and incorporation of one atom of oxygen"/>
    <property type="evidence" value="ECO:0007669"/>
    <property type="project" value="UniProtKB-ARBA"/>
</dbReference>
<dbReference type="Pfam" id="PF01494">
    <property type="entry name" value="FAD_binding_3"/>
    <property type="match status" value="1"/>
</dbReference>
<evidence type="ECO:0000259" key="4">
    <source>
        <dbReference type="Pfam" id="PF01494"/>
    </source>
</evidence>
<dbReference type="PRINTS" id="PR00420">
    <property type="entry name" value="RNGMNOXGNASE"/>
</dbReference>
<dbReference type="GO" id="GO:0071949">
    <property type="term" value="F:FAD binding"/>
    <property type="evidence" value="ECO:0007669"/>
    <property type="project" value="InterPro"/>
</dbReference>
<name>A0AAX4NXK2_9CHLO</name>
<dbReference type="PANTHER" id="PTHR43004">
    <property type="entry name" value="TRK SYSTEM POTASSIUM UPTAKE PROTEIN"/>
    <property type="match status" value="1"/>
</dbReference>
<dbReference type="AlphaFoldDB" id="A0AAX4NXK2"/>
<evidence type="ECO:0000256" key="2">
    <source>
        <dbReference type="ARBA" id="ARBA00022630"/>
    </source>
</evidence>
<dbReference type="Gene3D" id="3.30.70.2450">
    <property type="match status" value="1"/>
</dbReference>
<dbReference type="InterPro" id="IPR002938">
    <property type="entry name" value="FAD-bd"/>
</dbReference>
<dbReference type="Gene3D" id="3.50.50.60">
    <property type="entry name" value="FAD/NAD(P)-binding domain"/>
    <property type="match status" value="1"/>
</dbReference>
<gene>
    <name evidence="5" type="ORF">HKI87_01g02030</name>
</gene>
<comment type="cofactor">
    <cofactor evidence="1">
        <name>FAD</name>
        <dbReference type="ChEBI" id="CHEBI:57692"/>
    </cofactor>
</comment>
<evidence type="ECO:0000256" key="1">
    <source>
        <dbReference type="ARBA" id="ARBA00001974"/>
    </source>
</evidence>
<sequence>MSAEDENKVVVDVLVAGAGPSGLLLANELVRRGADGRIKVRVVDAALGPSEHSKALAVQLNSLEIFHDLGVAARALSEGKSLASNTVFAGKGCKQELKIKLDSLPGESPFPGILVLPQSRTEKILLDNLKSLGGNVEYGTELMGFSNTKDGLVECRLRAEGREFTVLARYLVGTDGAHSAVRHGLGMKFTGHKLEGEFLLADCDINEEGGGKIFDGTGAIGKIEGGMGGFFPYARDGGASWRAIITRREEDSGAQASLAEVQRALDFLPTKATARSPRWISVFALHSRQVESYGSGTTFLAGDAAHIHSPAGGQGMNLGLADSQNLAWKLAMAVQGCASPGLLDTYSEERHPVGRRILTSTDAAFAGMTSPGALSRAARGILFSSFGRKRILPILSARAPKMVSQLWVNYRASSLSQEVLPWKPWRSWPLHAGDRLPFLTLASTGKSTTTLDLKRGTSFVLVLFCSSEGAADLLLSGLDAAREALEPIAAGPGLEVSMIVDFMLKADATAGDLCSHASSPLASALSLFRVEDSADFKQKFGLKDGIALVRPDGYVGYLEALGMKSQLSSYVRRLTK</sequence>
<evidence type="ECO:0000313" key="5">
    <source>
        <dbReference type="EMBL" id="WZN58679.1"/>
    </source>
</evidence>
<dbReference type="EMBL" id="CP151501">
    <property type="protein sequence ID" value="WZN58679.1"/>
    <property type="molecule type" value="Genomic_DNA"/>
</dbReference>
<dbReference type="InterPro" id="IPR036188">
    <property type="entry name" value="FAD/NAD-bd_sf"/>
</dbReference>
<evidence type="ECO:0000256" key="3">
    <source>
        <dbReference type="ARBA" id="ARBA00022827"/>
    </source>
</evidence>
<keyword evidence="2" id="KW-0285">Flavoprotein</keyword>
<protein>
    <submittedName>
        <fullName evidence="5">FAD-binding oxygenase</fullName>
    </submittedName>
</protein>
<reference evidence="5 6" key="1">
    <citation type="submission" date="2024-03" db="EMBL/GenBank/DDBJ databases">
        <title>Complete genome sequence of the green alga Chloropicon roscoffensis RCC1871.</title>
        <authorList>
            <person name="Lemieux C."/>
            <person name="Pombert J.-F."/>
            <person name="Otis C."/>
            <person name="Turmel M."/>
        </authorList>
    </citation>
    <scope>NUCLEOTIDE SEQUENCE [LARGE SCALE GENOMIC DNA]</scope>
    <source>
        <strain evidence="5 6">RCC1871</strain>
    </source>
</reference>
<evidence type="ECO:0000313" key="6">
    <source>
        <dbReference type="Proteomes" id="UP001472866"/>
    </source>
</evidence>